<dbReference type="Proteomes" id="UP000050326">
    <property type="component" value="Unassembled WGS sequence"/>
</dbReference>
<dbReference type="OrthoDB" id="9772751at2"/>
<name>A0A0P8W986_9CLOT</name>
<dbReference type="InterPro" id="IPR013216">
    <property type="entry name" value="Methyltransf_11"/>
</dbReference>
<dbReference type="STRING" id="36849.OXPF_24190"/>
<dbReference type="RefSeq" id="WP_054875434.1">
    <property type="nucleotide sequence ID" value="NZ_LKET01000032.1"/>
</dbReference>
<comment type="caution">
    <text evidence="2">The sequence shown here is derived from an EMBL/GenBank/DDBJ whole genome shotgun (WGS) entry which is preliminary data.</text>
</comment>
<protein>
    <recommendedName>
        <fullName evidence="1">Methyltransferase type 11 domain-containing protein</fullName>
    </recommendedName>
</protein>
<dbReference type="InterPro" id="IPR029063">
    <property type="entry name" value="SAM-dependent_MTases_sf"/>
</dbReference>
<gene>
    <name evidence="2" type="ORF">OXPF_24190</name>
</gene>
<dbReference type="EMBL" id="LKET01000032">
    <property type="protein sequence ID" value="KPU44251.1"/>
    <property type="molecule type" value="Genomic_DNA"/>
</dbReference>
<dbReference type="AlphaFoldDB" id="A0A0P8W986"/>
<evidence type="ECO:0000259" key="1">
    <source>
        <dbReference type="Pfam" id="PF08241"/>
    </source>
</evidence>
<organism evidence="2 3">
    <name type="scientific">Oxobacter pfennigii</name>
    <dbReference type="NCBI Taxonomy" id="36849"/>
    <lineage>
        <taxon>Bacteria</taxon>
        <taxon>Bacillati</taxon>
        <taxon>Bacillota</taxon>
        <taxon>Clostridia</taxon>
        <taxon>Eubacteriales</taxon>
        <taxon>Clostridiaceae</taxon>
        <taxon>Oxobacter</taxon>
    </lineage>
</organism>
<dbReference type="SUPFAM" id="SSF53335">
    <property type="entry name" value="S-adenosyl-L-methionine-dependent methyltransferases"/>
    <property type="match status" value="1"/>
</dbReference>
<keyword evidence="3" id="KW-1185">Reference proteome</keyword>
<dbReference type="GO" id="GO:0008757">
    <property type="term" value="F:S-adenosylmethionine-dependent methyltransferase activity"/>
    <property type="evidence" value="ECO:0007669"/>
    <property type="project" value="InterPro"/>
</dbReference>
<dbReference type="CDD" id="cd02440">
    <property type="entry name" value="AdoMet_MTases"/>
    <property type="match status" value="1"/>
</dbReference>
<dbReference type="Gene3D" id="3.40.50.150">
    <property type="entry name" value="Vaccinia Virus protein VP39"/>
    <property type="match status" value="1"/>
</dbReference>
<accession>A0A0P8W986</accession>
<evidence type="ECO:0000313" key="3">
    <source>
        <dbReference type="Proteomes" id="UP000050326"/>
    </source>
</evidence>
<evidence type="ECO:0000313" key="2">
    <source>
        <dbReference type="EMBL" id="KPU44251.1"/>
    </source>
</evidence>
<proteinExistence type="predicted"/>
<reference evidence="2 3" key="1">
    <citation type="submission" date="2015-09" db="EMBL/GenBank/DDBJ databases">
        <title>Genome sequence of Oxobacter pfennigii DSM 3222.</title>
        <authorList>
            <person name="Poehlein A."/>
            <person name="Bengelsdorf F.R."/>
            <person name="Schiel-Bengelsdorf B."/>
            <person name="Duerre P."/>
            <person name="Daniel R."/>
        </authorList>
    </citation>
    <scope>NUCLEOTIDE SEQUENCE [LARGE SCALE GENOMIC DNA]</scope>
    <source>
        <strain evidence="2 3">DSM 3222</strain>
    </source>
</reference>
<sequence length="201" mass="23528">MHIGSYLKMEKFVAKYLSDYTDKEIKIIDIGSQDVNGSYKPLFDNPKWEYYGCDMEEGNNVDIVLKDVYNWKEVKSDSFDVVVSGQAFEHIEYFWATMLEISRVAKYGGLLCIIAPSAGVEHRYPVDCWRYYPDGFRALARYSGLEVLEVYTDWYPIDYPDRGEIWKDSVLICKKPDMPVVQKFKMYLKNRLSKLAVKMNI</sequence>
<feature type="domain" description="Methyltransferase type 11" evidence="1">
    <location>
        <begin position="59"/>
        <end position="113"/>
    </location>
</feature>
<dbReference type="Pfam" id="PF08241">
    <property type="entry name" value="Methyltransf_11"/>
    <property type="match status" value="1"/>
</dbReference>